<evidence type="ECO:0000259" key="2">
    <source>
        <dbReference type="PROSITE" id="PS01033"/>
    </source>
</evidence>
<dbReference type="PROSITE" id="PS01033">
    <property type="entry name" value="GLOBIN"/>
    <property type="match status" value="1"/>
</dbReference>
<evidence type="ECO:0000256" key="1">
    <source>
        <dbReference type="SAM" id="MobiDB-lite"/>
    </source>
</evidence>
<accession>A0A158PAW2</accession>
<reference evidence="3" key="1">
    <citation type="submission" date="2012-09" db="EMBL/GenBank/DDBJ databases">
        <authorList>
            <person name="Martin A.A."/>
        </authorList>
    </citation>
    <scope>NUCLEOTIDE SEQUENCE</scope>
</reference>
<dbReference type="InterPro" id="IPR009050">
    <property type="entry name" value="Globin-like_sf"/>
</dbReference>
<dbReference type="Gene3D" id="1.10.490.10">
    <property type="entry name" value="Globins"/>
    <property type="match status" value="1"/>
</dbReference>
<sequence length="225" mass="25286">MELTTKSSEPELKIMDVTSTNAPTNGGSGRKTSTGLVPSLNRLRIQQCFKAARKCAFRPTIGEAILKRATSNRPEMRTFMNRLTEQQIELMGKQFYTLIAHSVENIERPELDDVCTVYVKVQQHARTLGETYAALCRLGFRPDYFTSLADAAIAECVKLDGGAHKRCETLLAWSQLIGTIFTSVRDGYYNRVRYQRRSVLSHCCSLVIITADCGFEATIDRAFNE</sequence>
<dbReference type="InterPro" id="IPR012292">
    <property type="entry name" value="Globin/Proto"/>
</dbReference>
<dbReference type="GO" id="GO:0019825">
    <property type="term" value="F:oxygen binding"/>
    <property type="evidence" value="ECO:0007669"/>
    <property type="project" value="InterPro"/>
</dbReference>
<keyword evidence="3" id="KW-1185">Reference proteome</keyword>
<dbReference type="GO" id="GO:0020037">
    <property type="term" value="F:heme binding"/>
    <property type="evidence" value="ECO:0007669"/>
    <property type="project" value="InterPro"/>
</dbReference>
<proteinExistence type="predicted"/>
<evidence type="ECO:0000313" key="4">
    <source>
        <dbReference type="WBParaSite" id="ACAC_0001007001-mRNA-1"/>
    </source>
</evidence>
<protein>
    <submittedName>
        <fullName evidence="4">MIF4G domain-containing protein</fullName>
    </submittedName>
</protein>
<dbReference type="AlphaFoldDB" id="A0A158PAW2"/>
<dbReference type="WBParaSite" id="ACAC_0001007001-mRNA-1">
    <property type="protein sequence ID" value="ACAC_0001007001-mRNA-1"/>
    <property type="gene ID" value="ACAC_0001007001"/>
</dbReference>
<feature type="region of interest" description="Disordered" evidence="1">
    <location>
        <begin position="1"/>
        <end position="35"/>
    </location>
</feature>
<organism evidence="3 4">
    <name type="scientific">Angiostrongylus cantonensis</name>
    <name type="common">Rat lungworm</name>
    <dbReference type="NCBI Taxonomy" id="6313"/>
    <lineage>
        <taxon>Eukaryota</taxon>
        <taxon>Metazoa</taxon>
        <taxon>Ecdysozoa</taxon>
        <taxon>Nematoda</taxon>
        <taxon>Chromadorea</taxon>
        <taxon>Rhabditida</taxon>
        <taxon>Rhabditina</taxon>
        <taxon>Rhabditomorpha</taxon>
        <taxon>Strongyloidea</taxon>
        <taxon>Metastrongylidae</taxon>
        <taxon>Angiostrongylus</taxon>
    </lineage>
</organism>
<feature type="domain" description="Globin" evidence="2">
    <location>
        <begin position="36"/>
        <end position="189"/>
    </location>
</feature>
<evidence type="ECO:0000313" key="3">
    <source>
        <dbReference type="Proteomes" id="UP000035642"/>
    </source>
</evidence>
<feature type="compositionally biased region" description="Polar residues" evidence="1">
    <location>
        <begin position="17"/>
        <end position="35"/>
    </location>
</feature>
<name>A0A158PAW2_ANGCA</name>
<dbReference type="InterPro" id="IPR000971">
    <property type="entry name" value="Globin"/>
</dbReference>
<reference evidence="4" key="2">
    <citation type="submission" date="2016-04" db="UniProtKB">
        <authorList>
            <consortium name="WormBaseParasite"/>
        </authorList>
    </citation>
    <scope>IDENTIFICATION</scope>
</reference>
<dbReference type="SUPFAM" id="SSF46458">
    <property type="entry name" value="Globin-like"/>
    <property type="match status" value="1"/>
</dbReference>
<dbReference type="Proteomes" id="UP000035642">
    <property type="component" value="Unassembled WGS sequence"/>
</dbReference>